<evidence type="ECO:0000313" key="3">
    <source>
        <dbReference type="Proteomes" id="UP000230776"/>
    </source>
</evidence>
<organism evidence="2 3">
    <name type="scientific">Candidatus Colwellbacteria bacterium CG10_big_fil_rev_8_21_14_0_10_41_28</name>
    <dbReference type="NCBI Taxonomy" id="1974539"/>
    <lineage>
        <taxon>Bacteria</taxon>
        <taxon>Candidatus Colwelliibacteriota</taxon>
    </lineage>
</organism>
<reference evidence="3" key="1">
    <citation type="submission" date="2017-09" db="EMBL/GenBank/DDBJ databases">
        <title>Depth-based differentiation of microbial function through sediment-hosted aquifers and enrichment of novel symbionts in the deep terrestrial subsurface.</title>
        <authorList>
            <person name="Probst A.J."/>
            <person name="Ladd B."/>
            <person name="Jarett J.K."/>
            <person name="Geller-Mcgrath D.E."/>
            <person name="Sieber C.M.K."/>
            <person name="Emerson J.B."/>
            <person name="Anantharaman K."/>
            <person name="Thomas B.C."/>
            <person name="Malmstrom R."/>
            <person name="Stieglmeier M."/>
            <person name="Klingl A."/>
            <person name="Woyke T."/>
            <person name="Ryan C.M."/>
            <person name="Banfield J.F."/>
        </authorList>
    </citation>
    <scope>NUCLEOTIDE SEQUENCE [LARGE SCALE GENOMIC DNA]</scope>
</reference>
<feature type="transmembrane region" description="Helical" evidence="1">
    <location>
        <begin position="92"/>
        <end position="112"/>
    </location>
</feature>
<sequence length="118" mass="12861">MVRKLLLLLIPLAFLFASLFLINSYEGLHYYPQDGVLDCNARSYNDDGTLAFKTLMGCGGVVVAPILTLVVHLGLLVYAAVVTGIRKFRSKYAISLLALSMAIVLVADFVILKGLEIL</sequence>
<dbReference type="AlphaFoldDB" id="A0A2H0VGU9"/>
<name>A0A2H0VGU9_9BACT</name>
<dbReference type="Proteomes" id="UP000230776">
    <property type="component" value="Unassembled WGS sequence"/>
</dbReference>
<accession>A0A2H0VGU9</accession>
<keyword evidence="1" id="KW-1133">Transmembrane helix</keyword>
<dbReference type="EMBL" id="PFAG01000022">
    <property type="protein sequence ID" value="PIR98332.1"/>
    <property type="molecule type" value="Genomic_DNA"/>
</dbReference>
<keyword evidence="1" id="KW-0472">Membrane</keyword>
<feature type="transmembrane region" description="Helical" evidence="1">
    <location>
        <begin position="54"/>
        <end position="80"/>
    </location>
</feature>
<comment type="caution">
    <text evidence="2">The sequence shown here is derived from an EMBL/GenBank/DDBJ whole genome shotgun (WGS) entry which is preliminary data.</text>
</comment>
<evidence type="ECO:0000256" key="1">
    <source>
        <dbReference type="SAM" id="Phobius"/>
    </source>
</evidence>
<gene>
    <name evidence="2" type="ORF">COT88_02355</name>
</gene>
<evidence type="ECO:0000313" key="2">
    <source>
        <dbReference type="EMBL" id="PIR98332.1"/>
    </source>
</evidence>
<keyword evidence="1" id="KW-0812">Transmembrane</keyword>
<protein>
    <submittedName>
        <fullName evidence="2">Uncharacterized protein</fullName>
    </submittedName>
</protein>
<proteinExistence type="predicted"/>